<feature type="domain" description="Peptidase S59" evidence="13">
    <location>
        <begin position="756"/>
        <end position="900"/>
    </location>
</feature>
<evidence type="ECO:0000256" key="8">
    <source>
        <dbReference type="ARBA" id="ARBA00022927"/>
    </source>
</evidence>
<evidence type="ECO:0000259" key="13">
    <source>
        <dbReference type="PROSITE" id="PS51434"/>
    </source>
</evidence>
<dbReference type="InterPro" id="IPR007230">
    <property type="entry name" value="Nup98_auto-Pept-S59_dom"/>
</dbReference>
<reference evidence="15" key="1">
    <citation type="submission" date="2016-11" db="UniProtKB">
        <authorList>
            <consortium name="WormBaseParasite"/>
        </authorList>
    </citation>
    <scope>IDENTIFICATION</scope>
</reference>
<evidence type="ECO:0000256" key="9">
    <source>
        <dbReference type="ARBA" id="ARBA00023010"/>
    </source>
</evidence>
<feature type="region of interest" description="Disordered" evidence="12">
    <location>
        <begin position="702"/>
        <end position="749"/>
    </location>
</feature>
<dbReference type="Pfam" id="PF12110">
    <property type="entry name" value="Nup96"/>
    <property type="match status" value="1"/>
</dbReference>
<evidence type="ECO:0000256" key="7">
    <source>
        <dbReference type="ARBA" id="ARBA00022816"/>
    </source>
</evidence>
<protein>
    <recommendedName>
        <fullName evidence="4">Nuclear pore complex protein Nup98-Nup96</fullName>
    </recommendedName>
</protein>
<dbReference type="WBParaSite" id="MhA1_Contig202.frz3.gene13">
    <property type="protein sequence ID" value="MhA1_Contig202.frz3.gene13"/>
    <property type="gene ID" value="MhA1_Contig202.frz3.gene13"/>
</dbReference>
<evidence type="ECO:0000313" key="15">
    <source>
        <dbReference type="WBParaSite" id="MhA1_Contig202.frz3.gene13"/>
    </source>
</evidence>
<evidence type="ECO:0000256" key="12">
    <source>
        <dbReference type="SAM" id="MobiDB-lite"/>
    </source>
</evidence>
<keyword evidence="8" id="KW-0653">Protein transport</keyword>
<feature type="compositionally biased region" description="Polar residues" evidence="12">
    <location>
        <begin position="144"/>
        <end position="178"/>
    </location>
</feature>
<keyword evidence="9" id="KW-0811">Translocation</keyword>
<dbReference type="GO" id="GO:0031965">
    <property type="term" value="C:nuclear membrane"/>
    <property type="evidence" value="ECO:0007669"/>
    <property type="project" value="UniProtKB-SubCell"/>
</dbReference>
<dbReference type="OMA" id="GDILWPG"/>
<dbReference type="InterPro" id="IPR037665">
    <property type="entry name" value="Nucleoporin_S59-like"/>
</dbReference>
<dbReference type="InterPro" id="IPR036903">
    <property type="entry name" value="Nup98_auto-Pept-S59_dom_sf"/>
</dbReference>
<dbReference type="Gene3D" id="1.10.10.2360">
    <property type="match status" value="1"/>
</dbReference>
<dbReference type="Pfam" id="PF13634">
    <property type="entry name" value="Nucleoporin_FG"/>
    <property type="match status" value="3"/>
</dbReference>
<dbReference type="FunFam" id="1.10.10.2360:FF:000001">
    <property type="entry name" value="Nuclear pore complex protein Nup98-Nup96"/>
    <property type="match status" value="1"/>
</dbReference>
<evidence type="ECO:0000256" key="10">
    <source>
        <dbReference type="ARBA" id="ARBA00023132"/>
    </source>
</evidence>
<dbReference type="SUPFAM" id="SSF82215">
    <property type="entry name" value="C-terminal autoproteolytic domain of nucleoporin nup98"/>
    <property type="match status" value="1"/>
</dbReference>
<evidence type="ECO:0000256" key="4">
    <source>
        <dbReference type="ARBA" id="ARBA00013472"/>
    </source>
</evidence>
<dbReference type="GO" id="GO:0044614">
    <property type="term" value="C:nuclear pore cytoplasmic filaments"/>
    <property type="evidence" value="ECO:0007669"/>
    <property type="project" value="TreeGrafter"/>
</dbReference>
<organism evidence="14 15">
    <name type="scientific">Meloidogyne hapla</name>
    <name type="common">Root-knot nematode worm</name>
    <dbReference type="NCBI Taxonomy" id="6305"/>
    <lineage>
        <taxon>Eukaryota</taxon>
        <taxon>Metazoa</taxon>
        <taxon>Ecdysozoa</taxon>
        <taxon>Nematoda</taxon>
        <taxon>Chromadorea</taxon>
        <taxon>Rhabditida</taxon>
        <taxon>Tylenchina</taxon>
        <taxon>Tylenchomorpha</taxon>
        <taxon>Tylenchoidea</taxon>
        <taxon>Meloidogynidae</taxon>
        <taxon>Meloidogyninae</taxon>
        <taxon>Meloidogyne</taxon>
    </lineage>
</organism>
<dbReference type="GO" id="GO:0006405">
    <property type="term" value="P:RNA export from nucleus"/>
    <property type="evidence" value="ECO:0007669"/>
    <property type="project" value="TreeGrafter"/>
</dbReference>
<dbReference type="Gene3D" id="3.30.1610.10">
    <property type="entry name" value="Peptidase S59, nucleoporin"/>
    <property type="match status" value="1"/>
</dbReference>
<dbReference type="InterPro" id="IPR025574">
    <property type="entry name" value="Nucleoporin_FG_rpt"/>
</dbReference>
<dbReference type="GO" id="GO:0017056">
    <property type="term" value="F:structural constituent of nuclear pore"/>
    <property type="evidence" value="ECO:0007669"/>
    <property type="project" value="InterPro"/>
</dbReference>
<dbReference type="PROSITE" id="PS51434">
    <property type="entry name" value="NUP_C"/>
    <property type="match status" value="1"/>
</dbReference>
<evidence type="ECO:0000256" key="6">
    <source>
        <dbReference type="ARBA" id="ARBA00022813"/>
    </source>
</evidence>
<dbReference type="GO" id="GO:0051028">
    <property type="term" value="P:mRNA transport"/>
    <property type="evidence" value="ECO:0007669"/>
    <property type="project" value="UniProtKB-KW"/>
</dbReference>
<feature type="region of interest" description="Disordered" evidence="12">
    <location>
        <begin position="122"/>
        <end position="187"/>
    </location>
</feature>
<evidence type="ECO:0000256" key="11">
    <source>
        <dbReference type="ARBA" id="ARBA00023242"/>
    </source>
</evidence>
<keyword evidence="6" id="KW-0068">Autocatalytic cleavage</keyword>
<dbReference type="GO" id="GO:0008139">
    <property type="term" value="F:nuclear localization sequence binding"/>
    <property type="evidence" value="ECO:0007669"/>
    <property type="project" value="TreeGrafter"/>
</dbReference>
<evidence type="ECO:0000256" key="1">
    <source>
        <dbReference type="ARBA" id="ARBA00004567"/>
    </source>
</evidence>
<name>A0A1I8BDT5_MELHA</name>
<dbReference type="Pfam" id="PF21240">
    <property type="entry name" value="Nup98_GLEBS"/>
    <property type="match status" value="1"/>
</dbReference>
<sequence length="1327" mass="144232">MMNTFPSTTSAGSLFGNQQPASTSLFGAPKPAGSLFGTNTTQQSGGLFGQQSTSSGFGTAGGGILGANKPATSAFGQVSQPNLFGQPQQQQGGGLFGSISTAAPTFGSTTTSTSMFGNNTVSSSFGGFGQQPQQPQTGGLFGQKPSSTFGSFSTGQQTQQPFGAPVSTGSSMFGSQPSTGGGLFGQANTGVQKPLTLFGSGSISQQTGSFTAATKFTPPTGSDTMQLKGQQTQVNTKQMCISAMKDYETRSLEEIRCIDYVGGKKVNTSTAPGSNMFGQAIQQPQSGLFSKPGGGLFTATTSAPTTATNSLFNQPASSNLFGAPKPTGLFGAPTTQQSGGLFGQPSTGFGVAGGGILGANKPASSAFGQVSQPNIFGQPPQQQGGGLFGYISTSAPTFGSVTNSTSMFGGSTISSFGGFNQQPQQPQTGGIFGPKPVQPSFGGFGNAQQPPPSFGSGVGTGGSIFGPQPTTGGLFGQANTGLQKPSSLFPGQQAQQSNLFQNTQQTLGSPNLLLGSNINTAAFQQAIIESQLSSLPYGDSPLLKISTSPRKSAQDISSLQRQITFGTKDGQKSTSPQNSFLADISVVSTISKSNQDLSKEYSNGETIFDGSLGYKPIIILPSVGFGAALGLRHEPKLTKSWTSEKSFISGKSSLHMSFAEDDKRIKSLDMSVVFEPSSNEDHSFIGEKPQINAVVVPLQLSPSNESERPTIEEIPAPNETPPSKVFIQQDKQQQSTNTQPVQQQQQQKKYKIKLTRPEYYSEPSIEDLECLFNSNGICIIEGGLTVGRLGYGSVFWRGPIELKEPIDLDEIVHFRNKEVIVYPDENKKPEIGYGLNKPAEVSLDNVWPIDPRTKMPIKDADELRKMNFKGKLERLCARMDASFCDYQPFSGTWQFQVQHFSKYGFHEEDDEDDNIDIQQQQQQMDVDKIQSAHLQNLIQKAKVPLREIQKTLDGRNNKREYIQQQEIDEILQIDEDNLKKGFDRRDIVGLDEDSKLFQEQIIRKKLRFDDTLFDSSKLLNIVTNKEQEQQQTLQQKPTLVERSPKNRYEGLSSQNLSKSFLKKCGINFQLPSCRIGFNQDLFFAAIPPSTHLNVVNIYQTRVIVPTVKNFFLQYIRQNNLNQQQSLQNLELSELVKFDPPSPILCYLDEFLTCSFESNKNIDKSFAGICKILLTSTKTIEDKISQRILMGDWLCEQLLNEDKSINKQRKPFLKIFKFLINGQVVKAAEYAKEANLFNLALILSLYQSPSVALVRNLVAKQLSIALKQQNVDKDYLKILQLLSGEFKTGNVGCLEGLNWLQILGILIWYHASPTTTMIECLDILQELI</sequence>
<proteinExistence type="inferred from homology"/>
<evidence type="ECO:0000256" key="5">
    <source>
        <dbReference type="ARBA" id="ARBA00022448"/>
    </source>
</evidence>
<dbReference type="PANTHER" id="PTHR23198">
    <property type="entry name" value="NUCLEOPORIN"/>
    <property type="match status" value="1"/>
</dbReference>
<evidence type="ECO:0000256" key="2">
    <source>
        <dbReference type="ARBA" id="ARBA00004620"/>
    </source>
</evidence>
<dbReference type="Proteomes" id="UP000095281">
    <property type="component" value="Unplaced"/>
</dbReference>
<keyword evidence="10" id="KW-0906">Nuclear pore complex</keyword>
<dbReference type="GO" id="GO:0000973">
    <property type="term" value="P:post-transcriptional tethering of RNA polymerase II gene DNA at nuclear periphery"/>
    <property type="evidence" value="ECO:0007669"/>
    <property type="project" value="TreeGrafter"/>
</dbReference>
<dbReference type="GO" id="GO:0006606">
    <property type="term" value="P:protein import into nucleus"/>
    <property type="evidence" value="ECO:0007669"/>
    <property type="project" value="TreeGrafter"/>
</dbReference>
<dbReference type="GO" id="GO:0034398">
    <property type="term" value="P:telomere tethering at nuclear periphery"/>
    <property type="evidence" value="ECO:0007669"/>
    <property type="project" value="TreeGrafter"/>
</dbReference>
<dbReference type="PANTHER" id="PTHR23198:SF6">
    <property type="entry name" value="NUCLEAR PORE COMPLEX PROTEIN NUP98-NUP96"/>
    <property type="match status" value="1"/>
</dbReference>
<comment type="subcellular location">
    <subcellularLocation>
        <location evidence="2">Nucleus membrane</location>
        <topology evidence="2">Peripheral membrane protein</topology>
        <orientation evidence="2">Nucleoplasmic side</orientation>
    </subcellularLocation>
    <subcellularLocation>
        <location evidence="1">Nucleus</location>
        <location evidence="1">Nuclear pore complex</location>
    </subcellularLocation>
</comment>
<keyword evidence="5" id="KW-0813">Transport</keyword>
<accession>A0A1I8BDT5</accession>
<dbReference type="Pfam" id="PF04096">
    <property type="entry name" value="Nucleoporin2"/>
    <property type="match status" value="1"/>
</dbReference>
<keyword evidence="14" id="KW-1185">Reference proteome</keyword>
<dbReference type="InterPro" id="IPR021967">
    <property type="entry name" value="Nup98_C"/>
</dbReference>
<keyword evidence="7" id="KW-0509">mRNA transport</keyword>
<feature type="compositionally biased region" description="Low complexity" evidence="12">
    <location>
        <begin position="728"/>
        <end position="747"/>
    </location>
</feature>
<dbReference type="Gene3D" id="1.25.40.690">
    <property type="match status" value="1"/>
</dbReference>
<comment type="similarity">
    <text evidence="3">Belongs to the nucleoporin GLFG family.</text>
</comment>
<evidence type="ECO:0000256" key="3">
    <source>
        <dbReference type="ARBA" id="ARBA00008926"/>
    </source>
</evidence>
<dbReference type="GO" id="GO:0003723">
    <property type="term" value="F:RNA binding"/>
    <property type="evidence" value="ECO:0007669"/>
    <property type="project" value="TreeGrafter"/>
</dbReference>
<evidence type="ECO:0000313" key="14">
    <source>
        <dbReference type="Proteomes" id="UP000095281"/>
    </source>
</evidence>
<feature type="region of interest" description="Disordered" evidence="12">
    <location>
        <begin position="444"/>
        <end position="466"/>
    </location>
</feature>
<keyword evidence="11" id="KW-0539">Nucleus</keyword>